<organism evidence="5">
    <name type="scientific">Vischeria cf. polyphem</name>
    <dbReference type="NCBI Taxonomy" id="1132302"/>
    <lineage>
        <taxon>Eukaryota</taxon>
        <taxon>Sar</taxon>
        <taxon>Stramenopiles</taxon>
        <taxon>Ochrophyta</taxon>
        <taxon>Eustigmatophyceae</taxon>
        <taxon>Eustigmatales</taxon>
        <taxon>Chlorobotryaceae</taxon>
        <taxon>Vischeria</taxon>
    </lineage>
</organism>
<dbReference type="GO" id="GO:0005840">
    <property type="term" value="C:ribosome"/>
    <property type="evidence" value="ECO:0007669"/>
    <property type="project" value="UniProtKB-KW"/>
</dbReference>
<dbReference type="GO" id="GO:0006412">
    <property type="term" value="P:translation"/>
    <property type="evidence" value="ECO:0007669"/>
    <property type="project" value="InterPro"/>
</dbReference>
<dbReference type="Gene3D" id="3.30.420.80">
    <property type="entry name" value="Ribosomal protein S11"/>
    <property type="match status" value="1"/>
</dbReference>
<gene>
    <name evidence="5" type="primary">rps11</name>
</gene>
<evidence type="ECO:0000256" key="3">
    <source>
        <dbReference type="ARBA" id="ARBA00022980"/>
    </source>
</evidence>
<comment type="similarity">
    <text evidence="2">Belongs to the universal ribosomal protein uS11 family.</text>
</comment>
<sequence length="179" mass="21426">MHTLKQMYHYERFLKKHTFSWSNFFSYNLNKIKYNLQKKTYHNKFNLKKKRLFQLKNEKNLEKDKNFVFLLYIKSTFNNTRVSLTNMKGELIVIKSCSLMGFKGKKRNSALAIKSTLDFVLDSLKLRKIDTVFLFLNGFNQSRYFIKSSLRQANVKLLGIKDITPLPHNGCRNKKRRRI</sequence>
<protein>
    <submittedName>
        <fullName evidence="5">Ribosomal protein S11</fullName>
    </submittedName>
</protein>
<name>A0A5J6Y226_9STRA</name>
<proteinExistence type="inferred from homology"/>
<comment type="subcellular location">
    <subcellularLocation>
        <location evidence="1">Plastid</location>
        <location evidence="1">Chloroplast</location>
    </subcellularLocation>
</comment>
<dbReference type="PANTHER" id="PTHR11759">
    <property type="entry name" value="40S RIBOSOMAL PROTEIN S14/30S RIBOSOMAL PROTEIN S11"/>
    <property type="match status" value="1"/>
</dbReference>
<dbReference type="HAMAP" id="MF_01310">
    <property type="entry name" value="Ribosomal_uS11"/>
    <property type="match status" value="1"/>
</dbReference>
<keyword evidence="5" id="KW-0496">Mitochondrion</keyword>
<keyword evidence="4" id="KW-0687">Ribonucleoprotein</keyword>
<dbReference type="GO" id="GO:1990904">
    <property type="term" value="C:ribonucleoprotein complex"/>
    <property type="evidence" value="ECO:0007669"/>
    <property type="project" value="UniProtKB-KW"/>
</dbReference>
<dbReference type="GO" id="GO:0003735">
    <property type="term" value="F:structural constituent of ribosome"/>
    <property type="evidence" value="ECO:0007669"/>
    <property type="project" value="InterPro"/>
</dbReference>
<dbReference type="InterPro" id="IPR036967">
    <property type="entry name" value="Ribosomal_uS11_sf"/>
</dbReference>
<evidence type="ECO:0000256" key="2">
    <source>
        <dbReference type="ARBA" id="ARBA00006194"/>
    </source>
</evidence>
<evidence type="ECO:0000256" key="4">
    <source>
        <dbReference type="ARBA" id="ARBA00023274"/>
    </source>
</evidence>
<dbReference type="AlphaFoldDB" id="A0A5J6Y226"/>
<geneLocation type="mitochondrion" evidence="5"/>
<evidence type="ECO:0000256" key="1">
    <source>
        <dbReference type="ARBA" id="ARBA00004229"/>
    </source>
</evidence>
<reference evidence="5" key="1">
    <citation type="submission" date="2018-11" db="EMBL/GenBank/DDBJ databases">
        <title>Characterization of the complete mitochondrial genome of oleaginous microalga Eustigmatos cf. polyphem strain CAUP H4302 by next-generation sequencing and phylogenetic analysis of Eustigmatophyceae.</title>
        <authorList>
            <person name="Huang L.D."/>
            <person name="Gao B.Y."/>
            <person name="Zhang C.W."/>
        </authorList>
    </citation>
    <scope>NUCLEOTIDE SEQUENCE</scope>
    <source>
        <strain evidence="5">CAUP H4302</strain>
    </source>
</reference>
<accession>A0A5J6Y226</accession>
<dbReference type="Pfam" id="PF00411">
    <property type="entry name" value="Ribosomal_S11"/>
    <property type="match status" value="1"/>
</dbReference>
<dbReference type="GO" id="GO:0009507">
    <property type="term" value="C:chloroplast"/>
    <property type="evidence" value="ECO:0007669"/>
    <property type="project" value="UniProtKB-SubCell"/>
</dbReference>
<dbReference type="SUPFAM" id="SSF53137">
    <property type="entry name" value="Translational machinery components"/>
    <property type="match status" value="1"/>
</dbReference>
<keyword evidence="3 5" id="KW-0689">Ribosomal protein</keyword>
<evidence type="ECO:0000313" key="5">
    <source>
        <dbReference type="EMBL" id="QFO87197.1"/>
    </source>
</evidence>
<dbReference type="InterPro" id="IPR001971">
    <property type="entry name" value="Ribosomal_uS11"/>
</dbReference>
<dbReference type="EMBL" id="MK170182">
    <property type="protein sequence ID" value="QFO87197.1"/>
    <property type="molecule type" value="Genomic_DNA"/>
</dbReference>